<accession>A0A6C0DC38</accession>
<dbReference type="Gene3D" id="2.160.10.10">
    <property type="entry name" value="Hexapeptide repeat proteins"/>
    <property type="match status" value="1"/>
</dbReference>
<feature type="domain" description="Peptidase S74" evidence="1">
    <location>
        <begin position="713"/>
        <end position="818"/>
    </location>
</feature>
<reference evidence="2" key="1">
    <citation type="journal article" date="2020" name="Nature">
        <title>Giant virus diversity and host interactions through global metagenomics.</title>
        <authorList>
            <person name="Schulz F."/>
            <person name="Roux S."/>
            <person name="Paez-Espino D."/>
            <person name="Jungbluth S."/>
            <person name="Walsh D.A."/>
            <person name="Denef V.J."/>
            <person name="McMahon K.D."/>
            <person name="Konstantinidis K.T."/>
            <person name="Eloe-Fadrosh E.A."/>
            <person name="Kyrpides N.C."/>
            <person name="Woyke T."/>
        </authorList>
    </citation>
    <scope>NUCLEOTIDE SEQUENCE</scope>
    <source>
        <strain evidence="2">GVMAG-M-3300023174-137</strain>
    </source>
</reference>
<dbReference type="InterPro" id="IPR030392">
    <property type="entry name" value="S74_ICA"/>
</dbReference>
<protein>
    <recommendedName>
        <fullName evidence="1">Peptidase S74 domain-containing protein</fullName>
    </recommendedName>
</protein>
<evidence type="ECO:0000313" key="2">
    <source>
        <dbReference type="EMBL" id="QHT14468.1"/>
    </source>
</evidence>
<organism evidence="2">
    <name type="scientific">viral metagenome</name>
    <dbReference type="NCBI Taxonomy" id="1070528"/>
    <lineage>
        <taxon>unclassified sequences</taxon>
        <taxon>metagenomes</taxon>
        <taxon>organismal metagenomes</taxon>
    </lineage>
</organism>
<dbReference type="EMBL" id="MN739584">
    <property type="protein sequence ID" value="QHT14468.1"/>
    <property type="molecule type" value="Genomic_DNA"/>
</dbReference>
<sequence length="822" mass="87295">MSTYIVNPSTSVVLLDTSVLTTGQSAIVLLSSSTIPGRNITIRDSAGYLSTPQTIIVSTMNGIRFLDGTSSIETSQANTSLTFTSHDPQTWMIVNTFGFPLYTTIANVNTLHASTISGTTIRNLGLISTSGIVGRFLDVNSTSRIHGTAFISTLVIGNPSQYETLPGYSLYVEGSSRITSNVNITGNLSVGGGSQLQSSMMISSSLSVGESASIGGNIYAEGSIVSVGAGTFRCESANIRSTLAVVGQATFGSNVFIASNLQVQGSITAATTTSASTIQINTTAGGYLQLGSGPILSLQSGAASWNSPIYTPFLSTQQLLNSGYSHVNVLEVYSTISAPTLTQFLLGSTNIQNPNGSLIINSINANTFTLSNALTIPSIQSSNIRASTITIQGNLTLTSPIGYVSATTMYTSSVYTTTLSTARLIADSFQTPLISVSTLAVGETIEGGPTFNTFSIPSTTIVNSQGIITTRNLYTSLCSTSSITFQGGGTITSPSTISIQTPNMFISSVVNMSSISTTSLEASTITTSRITIGTPITNTLPEFRIDTRANISISGGPGNYLTPYILSNVRPSNDPYTTYALFTANYFSQTPPPGLVVGYTATLFWGNNFDATLGITGGQTLYGTFGSDQTITGTIQTNTFEISAALGGNSAISVTFGFQNSPNFTSIDSNAVIEFNNGILHWNYALNGTTIQNSLNDISTRNLFYYGSLNFASDPRVKEDIEEANLEECFETISNLPLCKYKYIDEYCTKFNVPNTTRLGFLATDVLPHFPKSVHVSDTIFPEFSTSLLTIETSQIEMAHIGATKYLLREIERLENLIRGTE</sequence>
<dbReference type="SUPFAM" id="SSF51161">
    <property type="entry name" value="Trimeric LpxA-like enzymes"/>
    <property type="match status" value="1"/>
</dbReference>
<dbReference type="AlphaFoldDB" id="A0A6C0DC38"/>
<name>A0A6C0DC38_9ZZZZ</name>
<evidence type="ECO:0000259" key="1">
    <source>
        <dbReference type="PROSITE" id="PS51688"/>
    </source>
</evidence>
<proteinExistence type="predicted"/>
<dbReference type="InterPro" id="IPR011004">
    <property type="entry name" value="Trimer_LpxA-like_sf"/>
</dbReference>
<dbReference type="PROSITE" id="PS51688">
    <property type="entry name" value="ICA"/>
    <property type="match status" value="1"/>
</dbReference>
<dbReference type="Pfam" id="PF13884">
    <property type="entry name" value="Peptidase_S74"/>
    <property type="match status" value="1"/>
</dbReference>